<dbReference type="SMART" id="SM00388">
    <property type="entry name" value="HisKA"/>
    <property type="match status" value="1"/>
</dbReference>
<dbReference type="STRING" id="767519.SAMN05216559_0987"/>
<dbReference type="CDD" id="cd00082">
    <property type="entry name" value="HisKA"/>
    <property type="match status" value="1"/>
</dbReference>
<comment type="catalytic activity">
    <reaction evidence="1">
        <text>ATP + protein L-histidine = ADP + protein N-phospho-L-histidine.</text>
        <dbReference type="EC" id="2.7.13.3"/>
    </reaction>
</comment>
<evidence type="ECO:0000313" key="9">
    <source>
        <dbReference type="EMBL" id="SFR91930.1"/>
    </source>
</evidence>
<evidence type="ECO:0000256" key="5">
    <source>
        <dbReference type="ARBA" id="ARBA00022777"/>
    </source>
</evidence>
<dbReference type="Pfam" id="PF02518">
    <property type="entry name" value="HATPase_c"/>
    <property type="match status" value="1"/>
</dbReference>
<dbReference type="InterPro" id="IPR004358">
    <property type="entry name" value="Sig_transdc_His_kin-like_C"/>
</dbReference>
<reference evidence="9 10" key="1">
    <citation type="submission" date="2016-10" db="EMBL/GenBank/DDBJ databases">
        <authorList>
            <person name="de Groot N.N."/>
        </authorList>
    </citation>
    <scope>NUCLEOTIDE SEQUENCE [LARGE SCALE GENOMIC DNA]</scope>
    <source>
        <strain evidence="9 10">CGMCC 1.10457</strain>
    </source>
</reference>
<keyword evidence="7" id="KW-0812">Transmembrane</keyword>
<dbReference type="OrthoDB" id="8127at2157"/>
<dbReference type="InterPro" id="IPR036097">
    <property type="entry name" value="HisK_dim/P_sf"/>
</dbReference>
<dbReference type="SUPFAM" id="SSF47384">
    <property type="entry name" value="Homodimeric domain of signal transducing histidine kinase"/>
    <property type="match status" value="1"/>
</dbReference>
<dbReference type="SUPFAM" id="SSF55874">
    <property type="entry name" value="ATPase domain of HSP90 chaperone/DNA topoisomerase II/histidine kinase"/>
    <property type="match status" value="1"/>
</dbReference>
<dbReference type="PROSITE" id="PS50109">
    <property type="entry name" value="HIS_KIN"/>
    <property type="match status" value="1"/>
</dbReference>
<evidence type="ECO:0000256" key="7">
    <source>
        <dbReference type="SAM" id="Phobius"/>
    </source>
</evidence>
<dbReference type="PANTHER" id="PTHR43711">
    <property type="entry name" value="TWO-COMPONENT HISTIDINE KINASE"/>
    <property type="match status" value="1"/>
</dbReference>
<keyword evidence="7" id="KW-1133">Transmembrane helix</keyword>
<keyword evidence="10" id="KW-1185">Reference proteome</keyword>
<keyword evidence="5 9" id="KW-0418">Kinase</keyword>
<dbReference type="Proteomes" id="UP000199062">
    <property type="component" value="Unassembled WGS sequence"/>
</dbReference>
<dbReference type="SMART" id="SM00387">
    <property type="entry name" value="HATPase_c"/>
    <property type="match status" value="1"/>
</dbReference>
<evidence type="ECO:0000256" key="2">
    <source>
        <dbReference type="ARBA" id="ARBA00012438"/>
    </source>
</evidence>
<dbReference type="InterPro" id="IPR003661">
    <property type="entry name" value="HisK_dim/P_dom"/>
</dbReference>
<dbReference type="InterPro" id="IPR036890">
    <property type="entry name" value="HATPase_C_sf"/>
</dbReference>
<dbReference type="InterPro" id="IPR005467">
    <property type="entry name" value="His_kinase_dom"/>
</dbReference>
<feature type="domain" description="Histidine kinase" evidence="8">
    <location>
        <begin position="156"/>
        <end position="345"/>
    </location>
</feature>
<evidence type="ECO:0000256" key="6">
    <source>
        <dbReference type="ARBA" id="ARBA00023012"/>
    </source>
</evidence>
<dbReference type="PANTHER" id="PTHR43711:SF1">
    <property type="entry name" value="HISTIDINE KINASE 1"/>
    <property type="match status" value="1"/>
</dbReference>
<dbReference type="InterPro" id="IPR003594">
    <property type="entry name" value="HATPase_dom"/>
</dbReference>
<proteinExistence type="predicted"/>
<dbReference type="InterPro" id="IPR050736">
    <property type="entry name" value="Sensor_HK_Regulatory"/>
</dbReference>
<evidence type="ECO:0000256" key="1">
    <source>
        <dbReference type="ARBA" id="ARBA00000085"/>
    </source>
</evidence>
<dbReference type="RefSeq" id="WP_089814417.1">
    <property type="nucleotide sequence ID" value="NZ_FOZK01000001.1"/>
</dbReference>
<organism evidence="9 10">
    <name type="scientific">Halomicrobium zhouii</name>
    <dbReference type="NCBI Taxonomy" id="767519"/>
    <lineage>
        <taxon>Archaea</taxon>
        <taxon>Methanobacteriati</taxon>
        <taxon>Methanobacteriota</taxon>
        <taxon>Stenosarchaea group</taxon>
        <taxon>Halobacteria</taxon>
        <taxon>Halobacteriales</taxon>
        <taxon>Haloarculaceae</taxon>
        <taxon>Halomicrobium</taxon>
    </lineage>
</organism>
<feature type="transmembrane region" description="Helical" evidence="7">
    <location>
        <begin position="82"/>
        <end position="100"/>
    </location>
</feature>
<dbReference type="EMBL" id="FOZK01000001">
    <property type="protein sequence ID" value="SFR91930.1"/>
    <property type="molecule type" value="Genomic_DNA"/>
</dbReference>
<sequence length="345" mass="37379">MGAVRSQVRMAVDAADTTSATVTSGALAAVLAAFGIVQWVVFPARETLFLVGPAFELVGVLAAVAGPFVFDFVRSDRRLYRALLAGCTLFGVSMTTAMLFDLVAQPFAFRFVFQGVTLGLAGVSFLYAVGRWIERVEERKAELERQNERLDEFAAVASHDLRSPLQVAHGSLLAVREDGDEAALDRLERSITRMDTIVDDVLQFSRIANESIDRESVQLSAVATEAWESVQADEATLRIESDGRVPADPRLLQQALENLFRNAMDHGGDDVTIWIGATADGFYVMDDGPGIDSDQRDQVFDSGYSGGASTGLGLAIVSRIVEAHGWSIRTVTGHDGGARFEVRTE</sequence>
<name>A0A1I6KM17_9EURY</name>
<keyword evidence="3" id="KW-0597">Phosphoprotein</keyword>
<protein>
    <recommendedName>
        <fullName evidence="2">histidine kinase</fullName>
        <ecNumber evidence="2">2.7.13.3</ecNumber>
    </recommendedName>
</protein>
<feature type="transmembrane region" description="Helical" evidence="7">
    <location>
        <begin position="48"/>
        <end position="70"/>
    </location>
</feature>
<evidence type="ECO:0000259" key="8">
    <source>
        <dbReference type="PROSITE" id="PS50109"/>
    </source>
</evidence>
<accession>A0A1I6KM17</accession>
<dbReference type="AlphaFoldDB" id="A0A1I6KM17"/>
<keyword evidence="6" id="KW-0902">Two-component regulatory system</keyword>
<keyword evidence="7" id="KW-0472">Membrane</keyword>
<evidence type="ECO:0000256" key="3">
    <source>
        <dbReference type="ARBA" id="ARBA00022553"/>
    </source>
</evidence>
<feature type="transmembrane region" description="Helical" evidence="7">
    <location>
        <begin position="20"/>
        <end position="42"/>
    </location>
</feature>
<dbReference type="Gene3D" id="3.30.565.10">
    <property type="entry name" value="Histidine kinase-like ATPase, C-terminal domain"/>
    <property type="match status" value="1"/>
</dbReference>
<evidence type="ECO:0000313" key="10">
    <source>
        <dbReference type="Proteomes" id="UP000199062"/>
    </source>
</evidence>
<feature type="transmembrane region" description="Helical" evidence="7">
    <location>
        <begin position="112"/>
        <end position="130"/>
    </location>
</feature>
<gene>
    <name evidence="9" type="ORF">SAMN05216559_0987</name>
</gene>
<keyword evidence="4" id="KW-0808">Transferase</keyword>
<dbReference type="EC" id="2.7.13.3" evidence="2"/>
<dbReference type="Pfam" id="PF00512">
    <property type="entry name" value="HisKA"/>
    <property type="match status" value="1"/>
</dbReference>
<dbReference type="PRINTS" id="PR00344">
    <property type="entry name" value="BCTRLSENSOR"/>
</dbReference>
<dbReference type="GO" id="GO:0000155">
    <property type="term" value="F:phosphorelay sensor kinase activity"/>
    <property type="evidence" value="ECO:0007669"/>
    <property type="project" value="InterPro"/>
</dbReference>
<evidence type="ECO:0000256" key="4">
    <source>
        <dbReference type="ARBA" id="ARBA00022679"/>
    </source>
</evidence>
<dbReference type="Gene3D" id="1.10.287.130">
    <property type="match status" value="1"/>
</dbReference>